<dbReference type="PANTHER" id="PTHR42915:SF1">
    <property type="entry name" value="PEPTIDOGLYCAN BETA-N-ACETYLMURAMIDASE NAMZ"/>
    <property type="match status" value="1"/>
</dbReference>
<sequence>MFILTLIVFVSNFAVGQPNISIHQLQQEQHRNKDNSPVKKVTVLTGLDVLLSQQVEMIQDKSIALVTNHTGTDKNGIPNYVRLMAIESVNLKVIFSPEHGLFGEAAAGEKVTYSEKRIDLPTVISLYGKVKKPTKSMLEGIDLILYDIQDIGARFYTYISTLGLVMETAGELSIPIIVLDRPNPIRGDRIEGPILNMDFKSFVGYYPIPIQYGLTIAELAKMIIREKWIPNTPSLQVIKMQGWSRNLWFDETNLSWVKPSPNIPDLETAIVYPGICLVEGTNISEGRGTPHPFKRIGAPWIDGEKLSQTLNGVNLPGVTFKPVTFKPVEISNMAIKPKYMKKKCSGVEIIMIDRNAYKSVSVGIHLISVIQNLYPDSLQFLTSIDRLWGSNRFAAHIKSGKPADMIITSTEGQLKHYLEIIRRYKIY</sequence>
<evidence type="ECO:0000259" key="2">
    <source>
        <dbReference type="Pfam" id="PF20732"/>
    </source>
</evidence>
<dbReference type="InterPro" id="IPR048502">
    <property type="entry name" value="NamZ_N"/>
</dbReference>
<feature type="domain" description="Peptidoglycan beta-N-acetylmuramidase NamZ C-terminal" evidence="2">
    <location>
        <begin position="270"/>
        <end position="427"/>
    </location>
</feature>
<dbReference type="InterPro" id="IPR048503">
    <property type="entry name" value="NamZ_C"/>
</dbReference>
<dbReference type="Gene3D" id="3.40.50.12170">
    <property type="entry name" value="Uncharacterised protein PF07075, DUF1343"/>
    <property type="match status" value="1"/>
</dbReference>
<evidence type="ECO:0008006" key="4">
    <source>
        <dbReference type="Google" id="ProtNLM"/>
    </source>
</evidence>
<dbReference type="Pfam" id="PF07075">
    <property type="entry name" value="NamZ_N"/>
    <property type="match status" value="1"/>
</dbReference>
<dbReference type="GO" id="GO:0033922">
    <property type="term" value="F:peptidoglycan beta-N-acetylmuramidase activity"/>
    <property type="evidence" value="ECO:0007669"/>
    <property type="project" value="InterPro"/>
</dbReference>
<dbReference type="AlphaFoldDB" id="A0A381UPC7"/>
<dbReference type="EMBL" id="UINC01006784">
    <property type="protein sequence ID" value="SVA29611.1"/>
    <property type="molecule type" value="Genomic_DNA"/>
</dbReference>
<dbReference type="Pfam" id="PF20732">
    <property type="entry name" value="NamZ_C"/>
    <property type="match status" value="1"/>
</dbReference>
<reference evidence="3" key="1">
    <citation type="submission" date="2018-05" db="EMBL/GenBank/DDBJ databases">
        <authorList>
            <person name="Lanie J.A."/>
            <person name="Ng W.-L."/>
            <person name="Kazmierczak K.M."/>
            <person name="Andrzejewski T.M."/>
            <person name="Davidsen T.M."/>
            <person name="Wayne K.J."/>
            <person name="Tettelin H."/>
            <person name="Glass J.I."/>
            <person name="Rusch D."/>
            <person name="Podicherti R."/>
            <person name="Tsui H.-C.T."/>
            <person name="Winkler M.E."/>
        </authorList>
    </citation>
    <scope>NUCLEOTIDE SEQUENCE</scope>
</reference>
<dbReference type="PANTHER" id="PTHR42915">
    <property type="entry name" value="HYPOTHETICAL 460 KDA PROTEIN IN FEUA-SIGW INTERGENIC REGION [PRECURSOR]"/>
    <property type="match status" value="1"/>
</dbReference>
<dbReference type="PIRSF" id="PIRSF016719">
    <property type="entry name" value="UCP016719"/>
    <property type="match status" value="1"/>
</dbReference>
<feature type="domain" description="Peptidoglycan beta-N-acetylmuramidase NamZ N-terminal" evidence="1">
    <location>
        <begin position="63"/>
        <end position="266"/>
    </location>
</feature>
<evidence type="ECO:0000259" key="1">
    <source>
        <dbReference type="Pfam" id="PF07075"/>
    </source>
</evidence>
<accession>A0A381UPC7</accession>
<dbReference type="Gene3D" id="3.90.1150.140">
    <property type="match status" value="1"/>
</dbReference>
<gene>
    <name evidence="3" type="ORF">METZ01_LOCUS82465</name>
</gene>
<dbReference type="InterPro" id="IPR008302">
    <property type="entry name" value="NamZ"/>
</dbReference>
<protein>
    <recommendedName>
        <fullName evidence="4">DUF1343 domain-containing protein</fullName>
    </recommendedName>
</protein>
<organism evidence="3">
    <name type="scientific">marine metagenome</name>
    <dbReference type="NCBI Taxonomy" id="408172"/>
    <lineage>
        <taxon>unclassified sequences</taxon>
        <taxon>metagenomes</taxon>
        <taxon>ecological metagenomes</taxon>
    </lineage>
</organism>
<name>A0A381UPC7_9ZZZZ</name>
<proteinExistence type="predicted"/>
<evidence type="ECO:0000313" key="3">
    <source>
        <dbReference type="EMBL" id="SVA29611.1"/>
    </source>
</evidence>